<dbReference type="Gene3D" id="1.10.10.10">
    <property type="entry name" value="Winged helix-like DNA-binding domain superfamily/Winged helix DNA-binding domain"/>
    <property type="match status" value="1"/>
</dbReference>
<evidence type="ECO:0000313" key="5">
    <source>
        <dbReference type="EMBL" id="MBO8484311.1"/>
    </source>
</evidence>
<dbReference type="EMBL" id="JADILV010000068">
    <property type="protein sequence ID" value="MBO8484311.1"/>
    <property type="molecule type" value="Genomic_DNA"/>
</dbReference>
<dbReference type="InterPro" id="IPR018356">
    <property type="entry name" value="Tscrpt_reg_HTH_DeoR_CS"/>
</dbReference>
<dbReference type="InterPro" id="IPR037171">
    <property type="entry name" value="NagB/RpiA_transferase-like"/>
</dbReference>
<evidence type="ECO:0000313" key="6">
    <source>
        <dbReference type="Proteomes" id="UP000725002"/>
    </source>
</evidence>
<dbReference type="SMART" id="SM00420">
    <property type="entry name" value="HTH_DEOR"/>
    <property type="match status" value="1"/>
</dbReference>
<dbReference type="Pfam" id="PF00455">
    <property type="entry name" value="DeoRC"/>
    <property type="match status" value="1"/>
</dbReference>
<evidence type="ECO:0000256" key="1">
    <source>
        <dbReference type="ARBA" id="ARBA00023015"/>
    </source>
</evidence>
<proteinExistence type="predicted"/>
<dbReference type="InterPro" id="IPR036390">
    <property type="entry name" value="WH_DNA-bd_sf"/>
</dbReference>
<dbReference type="PANTHER" id="PTHR30363:SF44">
    <property type="entry name" value="AGA OPERON TRANSCRIPTIONAL REPRESSOR-RELATED"/>
    <property type="match status" value="1"/>
</dbReference>
<dbReference type="Pfam" id="PF08220">
    <property type="entry name" value="HTH_DeoR"/>
    <property type="match status" value="1"/>
</dbReference>
<dbReference type="PROSITE" id="PS51000">
    <property type="entry name" value="HTH_DEOR_2"/>
    <property type="match status" value="1"/>
</dbReference>
<keyword evidence="3" id="KW-0804">Transcription</keyword>
<dbReference type="InterPro" id="IPR036388">
    <property type="entry name" value="WH-like_DNA-bd_sf"/>
</dbReference>
<dbReference type="InterPro" id="IPR050313">
    <property type="entry name" value="Carb_Metab_HTH_regulators"/>
</dbReference>
<evidence type="ECO:0000256" key="2">
    <source>
        <dbReference type="ARBA" id="ARBA00023125"/>
    </source>
</evidence>
<name>A0A940DWN9_9BACT</name>
<dbReference type="PROSITE" id="PS00894">
    <property type="entry name" value="HTH_DEOR_1"/>
    <property type="match status" value="1"/>
</dbReference>
<dbReference type="GO" id="GO:0003700">
    <property type="term" value="F:DNA-binding transcription factor activity"/>
    <property type="evidence" value="ECO:0007669"/>
    <property type="project" value="InterPro"/>
</dbReference>
<dbReference type="SUPFAM" id="SSF100950">
    <property type="entry name" value="NagB/RpiA/CoA transferase-like"/>
    <property type="match status" value="1"/>
</dbReference>
<dbReference type="Gene3D" id="3.40.50.1360">
    <property type="match status" value="1"/>
</dbReference>
<evidence type="ECO:0000256" key="3">
    <source>
        <dbReference type="ARBA" id="ARBA00023163"/>
    </source>
</evidence>
<dbReference type="GO" id="GO:0003677">
    <property type="term" value="F:DNA binding"/>
    <property type="evidence" value="ECO:0007669"/>
    <property type="project" value="UniProtKB-KW"/>
</dbReference>
<feature type="domain" description="HTH deoR-type" evidence="4">
    <location>
        <begin position="14"/>
        <end position="69"/>
    </location>
</feature>
<protein>
    <submittedName>
        <fullName evidence="5">DeoR/GlpR transcriptional regulator</fullName>
    </submittedName>
</protein>
<keyword evidence="1" id="KW-0805">Transcription regulation</keyword>
<comment type="caution">
    <text evidence="5">The sequence shown here is derived from an EMBL/GenBank/DDBJ whole genome shotgun (WGS) entry which is preliminary data.</text>
</comment>
<gene>
    <name evidence="5" type="ORF">IAB75_09400</name>
</gene>
<dbReference type="InterPro" id="IPR001034">
    <property type="entry name" value="DeoR_HTH"/>
</dbReference>
<dbReference type="PANTHER" id="PTHR30363">
    <property type="entry name" value="HTH-TYPE TRANSCRIPTIONAL REGULATOR SRLR-RELATED"/>
    <property type="match status" value="1"/>
</dbReference>
<dbReference type="PRINTS" id="PR00037">
    <property type="entry name" value="HTHLACR"/>
</dbReference>
<evidence type="ECO:0000259" key="4">
    <source>
        <dbReference type="PROSITE" id="PS51000"/>
    </source>
</evidence>
<sequence>MNGKDKTSDIMSSMTERHKNILEILQLQGSISVTDLSERLNVSEVTIRKDLTALETQNKLYRTHGKAIPISPYIGDRHINEKEKQNVQEKRIIGRRAASMLEDNDSILIASGTTILYAAREMVSARNLTVITASVSVSSILSQNKYIDVIQLGGLVRESSVSVVGSFAEDMLGYFNCSKLFMGADGVDLEFGVTTTNMMEANLNRMMMASAQKTVLLVDSSKFGKKGFSKICDLDKIDQIITDDKIPQVYLENLEELGIEVTVVSA</sequence>
<dbReference type="Proteomes" id="UP000725002">
    <property type="component" value="Unassembled WGS sequence"/>
</dbReference>
<reference evidence="5" key="1">
    <citation type="submission" date="2020-10" db="EMBL/GenBank/DDBJ databases">
        <authorList>
            <person name="Gilroy R."/>
        </authorList>
    </citation>
    <scope>NUCLEOTIDE SEQUENCE</scope>
    <source>
        <strain evidence="5">G3-8215</strain>
    </source>
</reference>
<dbReference type="SUPFAM" id="SSF46785">
    <property type="entry name" value="Winged helix' DNA-binding domain"/>
    <property type="match status" value="1"/>
</dbReference>
<dbReference type="SMART" id="SM01134">
    <property type="entry name" value="DeoRC"/>
    <property type="match status" value="1"/>
</dbReference>
<keyword evidence="2" id="KW-0238">DNA-binding</keyword>
<dbReference type="AlphaFoldDB" id="A0A940DWN9"/>
<dbReference type="InterPro" id="IPR014036">
    <property type="entry name" value="DeoR-like_C"/>
</dbReference>
<accession>A0A940DWN9</accession>
<organism evidence="5 6">
    <name type="scientific">Candidatus Cryptobacteroides avicola</name>
    <dbReference type="NCBI Taxonomy" id="2840757"/>
    <lineage>
        <taxon>Bacteria</taxon>
        <taxon>Pseudomonadati</taxon>
        <taxon>Bacteroidota</taxon>
        <taxon>Bacteroidia</taxon>
        <taxon>Bacteroidales</taxon>
        <taxon>Candidatus Cryptobacteroides</taxon>
    </lineage>
</organism>
<reference evidence="5" key="2">
    <citation type="journal article" date="2021" name="PeerJ">
        <title>Extensive microbial diversity within the chicken gut microbiome revealed by metagenomics and culture.</title>
        <authorList>
            <person name="Gilroy R."/>
            <person name="Ravi A."/>
            <person name="Getino M."/>
            <person name="Pursley I."/>
            <person name="Horton D.L."/>
            <person name="Alikhan N.F."/>
            <person name="Baker D."/>
            <person name="Gharbi K."/>
            <person name="Hall N."/>
            <person name="Watson M."/>
            <person name="Adriaenssens E.M."/>
            <person name="Foster-Nyarko E."/>
            <person name="Jarju S."/>
            <person name="Secka A."/>
            <person name="Antonio M."/>
            <person name="Oren A."/>
            <person name="Chaudhuri R.R."/>
            <person name="La Ragione R."/>
            <person name="Hildebrand F."/>
            <person name="Pallen M.J."/>
        </authorList>
    </citation>
    <scope>NUCLEOTIDE SEQUENCE</scope>
    <source>
        <strain evidence="5">G3-8215</strain>
    </source>
</reference>